<reference evidence="1 2" key="1">
    <citation type="submission" date="2017-11" db="EMBL/GenBank/DDBJ databases">
        <title>Infants hospitalized years apart are colonized by the same room-sourced microbial strains.</title>
        <authorList>
            <person name="Brooks B."/>
            <person name="Olm M.R."/>
            <person name="Firek B.A."/>
            <person name="Baker R."/>
            <person name="Thomas B.C."/>
            <person name="Morowitz M.J."/>
            <person name="Banfield J.F."/>
        </authorList>
    </citation>
    <scope>NUCLEOTIDE SEQUENCE [LARGE SCALE GENOMIC DNA]</scope>
    <source>
        <strain evidence="1">S2_012_000_R3_87</strain>
    </source>
</reference>
<organism evidence="1 2">
    <name type="scientific">Corynebacterium urealyticum</name>
    <dbReference type="NCBI Taxonomy" id="43771"/>
    <lineage>
        <taxon>Bacteria</taxon>
        <taxon>Bacillati</taxon>
        <taxon>Actinomycetota</taxon>
        <taxon>Actinomycetes</taxon>
        <taxon>Mycobacteriales</taxon>
        <taxon>Corynebacteriaceae</taxon>
        <taxon>Corynebacterium</taxon>
    </lineage>
</organism>
<dbReference type="EMBL" id="QFNY01000092">
    <property type="protein sequence ID" value="PZP01111.1"/>
    <property type="molecule type" value="Genomic_DNA"/>
</dbReference>
<dbReference type="AlphaFoldDB" id="A0A2W5B382"/>
<proteinExistence type="predicted"/>
<accession>A0A2W5B382</accession>
<dbReference type="Proteomes" id="UP000249451">
    <property type="component" value="Unassembled WGS sequence"/>
</dbReference>
<evidence type="ECO:0000313" key="2">
    <source>
        <dbReference type="Proteomes" id="UP000249451"/>
    </source>
</evidence>
<evidence type="ECO:0000313" key="1">
    <source>
        <dbReference type="EMBL" id="PZP01111.1"/>
    </source>
</evidence>
<protein>
    <submittedName>
        <fullName evidence="1">Uncharacterized protein</fullName>
    </submittedName>
</protein>
<name>A0A2W5B382_9CORY</name>
<gene>
    <name evidence="1" type="ORF">DI609_04960</name>
</gene>
<comment type="caution">
    <text evidence="1">The sequence shown here is derived from an EMBL/GenBank/DDBJ whole genome shotgun (WGS) entry which is preliminary data.</text>
</comment>
<sequence>MTTNTIPQNLTTKSGFLTAATCGLDDQLEKQLGIDIEDYNAYYSIVREVLEDQADEGRAVMSILESISEDERVIDVAESMELHDYIRLNPDFDRYIEFNGDTGRLADSLFDAFYTVVVRAPERAIREYIFATYDIEVFDTEVEWNLDGVDETATIYND</sequence>